<dbReference type="EMBL" id="JAMPKM010000001">
    <property type="protein sequence ID" value="MEP0816021.1"/>
    <property type="molecule type" value="Genomic_DNA"/>
</dbReference>
<dbReference type="InterPro" id="IPR003594">
    <property type="entry name" value="HATPase_dom"/>
</dbReference>
<reference evidence="9 10" key="1">
    <citation type="submission" date="2022-04" db="EMBL/GenBank/DDBJ databases">
        <title>Positive selection, recombination, and allopatry shape intraspecific diversity of widespread and dominant cyanobacteria.</title>
        <authorList>
            <person name="Wei J."/>
            <person name="Shu W."/>
            <person name="Hu C."/>
        </authorList>
    </citation>
    <scope>NUCLEOTIDE SEQUENCE [LARGE SCALE GENOMIC DNA]</scope>
    <source>
        <strain evidence="9 10">GB2-A4</strain>
    </source>
</reference>
<evidence type="ECO:0000313" key="10">
    <source>
        <dbReference type="Proteomes" id="UP001464891"/>
    </source>
</evidence>
<keyword evidence="4" id="KW-0808">Transferase</keyword>
<evidence type="ECO:0000259" key="7">
    <source>
        <dbReference type="PROSITE" id="PS50046"/>
    </source>
</evidence>
<dbReference type="InterPro" id="IPR016132">
    <property type="entry name" value="Phyto_chromo_attachment"/>
</dbReference>
<organism evidence="9 10">
    <name type="scientific">Trichocoleus desertorum GB2-A4</name>
    <dbReference type="NCBI Taxonomy" id="2933944"/>
    <lineage>
        <taxon>Bacteria</taxon>
        <taxon>Bacillati</taxon>
        <taxon>Cyanobacteriota</taxon>
        <taxon>Cyanophyceae</taxon>
        <taxon>Leptolyngbyales</taxon>
        <taxon>Trichocoleusaceae</taxon>
        <taxon>Trichocoleus</taxon>
    </lineage>
</organism>
<sequence length="685" mass="76825">MSSEVNSSPLHSHCQAFSLENNGTHPAEGELLELELYKRQRHQNLTQQLQQQVQLSKLINQISNEIRSTLDLEEILNSACRLLGQALKCSRASILVVEPDEEDSLTTMGEYNQGDYPSQLGSKIPFRDNPHLQALIAQPRALAVTRFLEFPGLTEQIREVAQGLQIRSMMALATRYQGKVNGIIGLHQCDREREWTPWEMELLEGVGSQLAIAINQAWLYSETRRQVEQESLLRLVTNQIRSTLDLQTILQTVVREVRHLLDTDRVVIYQFLDANWQGEVVVEEVISPWRSALGQMSQDNCFSAKYAQQYQGGRVRAIHNIFQAGLDPCHVNFLEQLQVKANLIVPIIIRSKLWGLLVAHECSAPRVWQAWETELLQKLADQAAIAIQQAQLYTQVQTAAVQSQAQAETLKATLEELQTTQMQLLQSEKLSSLGQMVAGVAHEINNAITFIHANLPYAQRYTTALNQAIALYEDCCPNPPEAIAELIAEQELSYVREDFPKLINSMEEGTKRIREIVLTLRNFSRLDEAERKSVDLHEGIESTLLILQHRVKTGVKIDKLYGELPSVECHAGQINQVFLNLLANALDAAGEKANITIQTWHEGDRVVVSIRDDGPGIPLELQERIFDPFFTTKEVGKGTGLGLSICYQIVVKGHKGRLQCCSQPGAGAEFRIVLPVSACQPTATD</sequence>
<evidence type="ECO:0000256" key="2">
    <source>
        <dbReference type="ARBA" id="ARBA00006402"/>
    </source>
</evidence>
<feature type="domain" description="Histidine kinase" evidence="8">
    <location>
        <begin position="439"/>
        <end position="678"/>
    </location>
</feature>
<evidence type="ECO:0000256" key="6">
    <source>
        <dbReference type="SAM" id="Coils"/>
    </source>
</evidence>
<gene>
    <name evidence="9" type="ORF">NC998_02810</name>
</gene>
<comment type="catalytic activity">
    <reaction evidence="1">
        <text>ATP + protein L-histidine = ADP + protein N-phospho-L-histidine.</text>
        <dbReference type="EC" id="2.7.13.3"/>
    </reaction>
</comment>
<evidence type="ECO:0000259" key="8">
    <source>
        <dbReference type="PROSITE" id="PS50109"/>
    </source>
</evidence>
<proteinExistence type="inferred from homology"/>
<dbReference type="PANTHER" id="PTHR43065">
    <property type="entry name" value="SENSOR HISTIDINE KINASE"/>
    <property type="match status" value="1"/>
</dbReference>
<comment type="caution">
    <text evidence="9">The sequence shown here is derived from an EMBL/GenBank/DDBJ whole genome shotgun (WGS) entry which is preliminary data.</text>
</comment>
<keyword evidence="4" id="KW-0418">Kinase</keyword>
<keyword evidence="6" id="KW-0175">Coiled coil</keyword>
<dbReference type="InterPro" id="IPR005467">
    <property type="entry name" value="His_kinase_dom"/>
</dbReference>
<dbReference type="SUPFAM" id="SSF55874">
    <property type="entry name" value="ATPase domain of HSP90 chaperone/DNA topoisomerase II/histidine kinase"/>
    <property type="match status" value="1"/>
</dbReference>
<evidence type="ECO:0000256" key="4">
    <source>
        <dbReference type="ARBA" id="ARBA00022777"/>
    </source>
</evidence>
<feature type="domain" description="Phytochrome chromophore attachment site" evidence="7">
    <location>
        <begin position="245"/>
        <end position="382"/>
    </location>
</feature>
<dbReference type="Proteomes" id="UP001464891">
    <property type="component" value="Unassembled WGS sequence"/>
</dbReference>
<dbReference type="PROSITE" id="PS50109">
    <property type="entry name" value="HIS_KIN"/>
    <property type="match status" value="1"/>
</dbReference>
<name>A0ABV0J4Q1_9CYAN</name>
<dbReference type="InterPro" id="IPR036890">
    <property type="entry name" value="HATPase_C_sf"/>
</dbReference>
<dbReference type="Gene3D" id="3.30.450.40">
    <property type="match status" value="2"/>
</dbReference>
<dbReference type="PRINTS" id="PR00344">
    <property type="entry name" value="BCTRLSENSOR"/>
</dbReference>
<dbReference type="Pfam" id="PF02518">
    <property type="entry name" value="HATPase_c"/>
    <property type="match status" value="1"/>
</dbReference>
<evidence type="ECO:0000256" key="5">
    <source>
        <dbReference type="ARBA" id="ARBA00023012"/>
    </source>
</evidence>
<protein>
    <recommendedName>
        <fullName evidence="3">histidine kinase</fullName>
        <ecNumber evidence="3">2.7.13.3</ecNumber>
    </recommendedName>
</protein>
<evidence type="ECO:0000256" key="1">
    <source>
        <dbReference type="ARBA" id="ARBA00000085"/>
    </source>
</evidence>
<comment type="similarity">
    <text evidence="2">In the N-terminal section; belongs to the phytochrome family.</text>
</comment>
<keyword evidence="5" id="KW-0902">Two-component regulatory system</keyword>
<dbReference type="EC" id="2.7.13.3" evidence="3"/>
<dbReference type="SMART" id="SM00387">
    <property type="entry name" value="HATPase_c"/>
    <property type="match status" value="1"/>
</dbReference>
<evidence type="ECO:0000256" key="3">
    <source>
        <dbReference type="ARBA" id="ARBA00012438"/>
    </source>
</evidence>
<evidence type="ECO:0000313" key="9">
    <source>
        <dbReference type="EMBL" id="MEP0816021.1"/>
    </source>
</evidence>
<dbReference type="SUPFAM" id="SSF55781">
    <property type="entry name" value="GAF domain-like"/>
    <property type="match status" value="2"/>
</dbReference>
<dbReference type="RefSeq" id="WP_190431686.1">
    <property type="nucleotide sequence ID" value="NZ_JAMPKM010000001.1"/>
</dbReference>
<dbReference type="InterPro" id="IPR003018">
    <property type="entry name" value="GAF"/>
</dbReference>
<dbReference type="PROSITE" id="PS50046">
    <property type="entry name" value="PHYTOCHROME_2"/>
    <property type="match status" value="1"/>
</dbReference>
<accession>A0ABV0J4Q1</accession>
<keyword evidence="10" id="KW-1185">Reference proteome</keyword>
<dbReference type="InterPro" id="IPR029016">
    <property type="entry name" value="GAF-like_dom_sf"/>
</dbReference>
<dbReference type="SMART" id="SM00065">
    <property type="entry name" value="GAF"/>
    <property type="match status" value="2"/>
</dbReference>
<feature type="coiled-coil region" evidence="6">
    <location>
        <begin position="400"/>
        <end position="427"/>
    </location>
</feature>
<dbReference type="Pfam" id="PF01590">
    <property type="entry name" value="GAF"/>
    <property type="match status" value="2"/>
</dbReference>
<dbReference type="Gene3D" id="3.30.565.10">
    <property type="entry name" value="Histidine kinase-like ATPase, C-terminal domain"/>
    <property type="match status" value="1"/>
</dbReference>
<dbReference type="PANTHER" id="PTHR43065:SF50">
    <property type="entry name" value="HISTIDINE KINASE"/>
    <property type="match status" value="1"/>
</dbReference>
<dbReference type="InterPro" id="IPR004358">
    <property type="entry name" value="Sig_transdc_His_kin-like_C"/>
</dbReference>
<dbReference type="Gene3D" id="1.10.287.130">
    <property type="match status" value="1"/>
</dbReference>